<dbReference type="EMBL" id="SNSC02000021">
    <property type="protein sequence ID" value="TID15182.1"/>
    <property type="molecule type" value="Genomic_DNA"/>
</dbReference>
<dbReference type="Gene3D" id="3.40.50.720">
    <property type="entry name" value="NAD(P)-binding Rossmann-like Domain"/>
    <property type="match status" value="1"/>
</dbReference>
<dbReference type="Proteomes" id="UP000298493">
    <property type="component" value="Unassembled WGS sequence"/>
</dbReference>
<comment type="caution">
    <text evidence="4">The sequence shown here is derived from an EMBL/GenBank/DDBJ whole genome shotgun (WGS) entry which is preliminary data.</text>
</comment>
<keyword evidence="5" id="KW-1185">Reference proteome</keyword>
<dbReference type="PANTHER" id="PTHR24321:SF8">
    <property type="entry name" value="ESTRADIOL 17-BETA-DEHYDROGENASE 8-RELATED"/>
    <property type="match status" value="1"/>
</dbReference>
<keyword evidence="4" id="KW-0346">Stress response</keyword>
<evidence type="ECO:0000313" key="5">
    <source>
        <dbReference type="Proteomes" id="UP000298493"/>
    </source>
</evidence>
<protein>
    <submittedName>
        <fullName evidence="4">Heat shock protein 2</fullName>
    </submittedName>
</protein>
<dbReference type="PRINTS" id="PR00080">
    <property type="entry name" value="SDRFAMILY"/>
</dbReference>
<comment type="similarity">
    <text evidence="1">Belongs to the short-chain dehydrogenases/reductases (SDR) family.</text>
</comment>
<evidence type="ECO:0000256" key="2">
    <source>
        <dbReference type="ARBA" id="ARBA00022857"/>
    </source>
</evidence>
<dbReference type="PRINTS" id="PR00081">
    <property type="entry name" value="GDHRDH"/>
</dbReference>
<keyword evidence="3" id="KW-0560">Oxidoreductase</keyword>
<dbReference type="PANTHER" id="PTHR24321">
    <property type="entry name" value="DEHYDROGENASES, SHORT CHAIN"/>
    <property type="match status" value="1"/>
</dbReference>
<organism evidence="4 5">
    <name type="scientific">Venturia nashicola</name>
    <dbReference type="NCBI Taxonomy" id="86259"/>
    <lineage>
        <taxon>Eukaryota</taxon>
        <taxon>Fungi</taxon>
        <taxon>Dikarya</taxon>
        <taxon>Ascomycota</taxon>
        <taxon>Pezizomycotina</taxon>
        <taxon>Dothideomycetes</taxon>
        <taxon>Pleosporomycetidae</taxon>
        <taxon>Venturiales</taxon>
        <taxon>Venturiaceae</taxon>
        <taxon>Venturia</taxon>
    </lineage>
</organism>
<keyword evidence="2" id="KW-0521">NADP</keyword>
<dbReference type="AlphaFoldDB" id="A0A4Z1NV67"/>
<dbReference type="FunFam" id="3.40.50.720:FF:000084">
    <property type="entry name" value="Short-chain dehydrogenase reductase"/>
    <property type="match status" value="1"/>
</dbReference>
<accession>A0A4Z1NV67</accession>
<dbReference type="SUPFAM" id="SSF51735">
    <property type="entry name" value="NAD(P)-binding Rossmann-fold domains"/>
    <property type="match status" value="1"/>
</dbReference>
<reference evidence="4 5" key="1">
    <citation type="submission" date="2019-04" db="EMBL/GenBank/DDBJ databases">
        <title>High contiguity whole genome sequence and gene annotation resource for two Venturia nashicola isolates.</title>
        <authorList>
            <person name="Prokchorchik M."/>
            <person name="Won K."/>
            <person name="Lee Y."/>
            <person name="Choi E.D."/>
            <person name="Segonzac C."/>
            <person name="Sohn K.H."/>
        </authorList>
    </citation>
    <scope>NUCLEOTIDE SEQUENCE [LARGE SCALE GENOMIC DNA]</scope>
    <source>
        <strain evidence="4 5">PRI2</strain>
    </source>
</reference>
<dbReference type="STRING" id="86259.A0A4Z1NV67"/>
<sequence length="261" mass="26995">MSSVYNMEGKVIAITGAASGIGLATAKLLVSRGARISMADVQEKALKDAEASIQSEFPVAEIASSVVDVRNSDSVINWINATVKQFGRLDGAANIAGVYKALLNGGVETEGDENWNFMMAVNLTGVMHCLRAQLPHMQSGSSIVNAASILGLQGAAGSAAYAASKHGVIGLTRSSAKEAGQKGVRVNAIAPGYIVTPLLAAAMKDRESTTAEDVRKGGAIGVALRRMGQPEEVACLIAFLLSDDSSFITGACYSIDGGWNC</sequence>
<gene>
    <name evidence="4" type="ORF">E6O75_ATG08435</name>
</gene>
<dbReference type="InterPro" id="IPR002347">
    <property type="entry name" value="SDR_fam"/>
</dbReference>
<dbReference type="InterPro" id="IPR036291">
    <property type="entry name" value="NAD(P)-bd_dom_sf"/>
</dbReference>
<dbReference type="GO" id="GO:0016491">
    <property type="term" value="F:oxidoreductase activity"/>
    <property type="evidence" value="ECO:0007669"/>
    <property type="project" value="UniProtKB-KW"/>
</dbReference>
<dbReference type="Pfam" id="PF13561">
    <property type="entry name" value="adh_short_C2"/>
    <property type="match status" value="1"/>
</dbReference>
<name>A0A4Z1NV67_9PEZI</name>
<evidence type="ECO:0000256" key="3">
    <source>
        <dbReference type="ARBA" id="ARBA00023002"/>
    </source>
</evidence>
<proteinExistence type="inferred from homology"/>
<evidence type="ECO:0000313" key="4">
    <source>
        <dbReference type="EMBL" id="TID15182.1"/>
    </source>
</evidence>
<evidence type="ECO:0000256" key="1">
    <source>
        <dbReference type="ARBA" id="ARBA00006484"/>
    </source>
</evidence>